<accession>A0A0M2V6X6</accession>
<dbReference type="AlphaFoldDB" id="A0A0M2V6X6"/>
<evidence type="ECO:0000256" key="1">
    <source>
        <dbReference type="SAM" id="MobiDB-lite"/>
    </source>
</evidence>
<feature type="compositionally biased region" description="Acidic residues" evidence="1">
    <location>
        <begin position="104"/>
        <end position="115"/>
    </location>
</feature>
<feature type="region of interest" description="Disordered" evidence="1">
    <location>
        <begin position="96"/>
        <end position="115"/>
    </location>
</feature>
<comment type="caution">
    <text evidence="2">The sequence shown here is derived from an EMBL/GenBank/DDBJ whole genome shotgun (WGS) entry which is preliminary data.</text>
</comment>
<evidence type="ECO:0000313" key="3">
    <source>
        <dbReference type="Proteomes" id="UP000034228"/>
    </source>
</evidence>
<dbReference type="OrthoDB" id="6238772at2"/>
<keyword evidence="3" id="KW-1185">Reference proteome</keyword>
<dbReference type="EMBL" id="LAHO01000003">
    <property type="protein sequence ID" value="KKO46592.1"/>
    <property type="molecule type" value="Genomic_DNA"/>
</dbReference>
<organism evidence="2 3">
    <name type="scientific">Arsukibacterium ikkense</name>
    <dbReference type="NCBI Taxonomy" id="336831"/>
    <lineage>
        <taxon>Bacteria</taxon>
        <taxon>Pseudomonadati</taxon>
        <taxon>Pseudomonadota</taxon>
        <taxon>Gammaproteobacteria</taxon>
        <taxon>Chromatiales</taxon>
        <taxon>Chromatiaceae</taxon>
        <taxon>Arsukibacterium</taxon>
    </lineage>
</organism>
<name>A0A0M2V6X6_9GAMM</name>
<evidence type="ECO:0000313" key="2">
    <source>
        <dbReference type="EMBL" id="KKO46592.1"/>
    </source>
</evidence>
<dbReference type="Proteomes" id="UP000034228">
    <property type="component" value="Unassembled WGS sequence"/>
</dbReference>
<dbReference type="PATRIC" id="fig|336831.14.peg.3247"/>
<sequence length="115" mass="12942">MKDQLTVQDYLLNLSEVGDWDGEEELVADRINTIIHVVWDALPDELATAQIEQLMPQLWQQLGADTVLLDVDEDELIGWALTFMRQQIELGIDDAEQAAAAESESADIDVDDEEE</sequence>
<reference evidence="2 3" key="1">
    <citation type="submission" date="2015-03" db="EMBL/GenBank/DDBJ databases">
        <title>Draft genome sequences of two protease-producing strains of Arsukibacterium isolated from two cold and alkaline environments.</title>
        <authorList>
            <person name="Lylloff J.E."/>
            <person name="Skov L.B."/>
            <person name="Jepsen M."/>
            <person name="Hallin P.F."/>
            <person name="Sorensen S.J."/>
            <person name="Stougaard P."/>
            <person name="Glaring M.A."/>
        </authorList>
    </citation>
    <scope>NUCLEOTIDE SEQUENCE [LARGE SCALE GENOMIC DNA]</scope>
    <source>
        <strain evidence="2 3">GCM72</strain>
    </source>
</reference>
<gene>
    <name evidence="2" type="ORF">WG68_04660</name>
</gene>
<dbReference type="RefSeq" id="WP_046556481.1">
    <property type="nucleotide sequence ID" value="NZ_LAHO01000003.1"/>
</dbReference>
<dbReference type="STRING" id="336831.WG68_04660"/>
<proteinExistence type="predicted"/>
<protein>
    <submittedName>
        <fullName evidence="2">Uncharacterized protein</fullName>
    </submittedName>
</protein>